<keyword evidence="3 5" id="KW-0342">GTP-binding</keyword>
<dbReference type="GO" id="GO:0001664">
    <property type="term" value="F:G protein-coupled receptor binding"/>
    <property type="evidence" value="ECO:0007669"/>
    <property type="project" value="TreeGrafter"/>
</dbReference>
<protein>
    <recommendedName>
        <fullName evidence="8">G-protein alpha subunit</fullName>
    </recommendedName>
</protein>
<dbReference type="AlphaFoldDB" id="A0A6B2L9E6"/>
<dbReference type="SUPFAM" id="SSF52540">
    <property type="entry name" value="P-loop containing nucleoside triphosphate hydrolases"/>
    <property type="match status" value="1"/>
</dbReference>
<feature type="binding site" evidence="5">
    <location>
        <begin position="156"/>
        <end position="160"/>
    </location>
    <ligand>
        <name>GTP</name>
        <dbReference type="ChEBI" id="CHEBI:37565"/>
    </ligand>
</feature>
<dbReference type="SMART" id="SM00275">
    <property type="entry name" value="G_alpha"/>
    <property type="match status" value="1"/>
</dbReference>
<feature type="binding site" evidence="5">
    <location>
        <position position="298"/>
    </location>
    <ligand>
        <name>GTP</name>
        <dbReference type="ChEBI" id="CHEBI:37565"/>
    </ligand>
</feature>
<accession>A0A6B2L9E6</accession>
<dbReference type="EMBL" id="GIBP01004670">
    <property type="protein sequence ID" value="NDV33639.1"/>
    <property type="molecule type" value="Transcribed_RNA"/>
</dbReference>
<evidence type="ECO:0000256" key="1">
    <source>
        <dbReference type="ARBA" id="ARBA00022723"/>
    </source>
</evidence>
<dbReference type="GO" id="GO:0005834">
    <property type="term" value="C:heterotrimeric G-protein complex"/>
    <property type="evidence" value="ECO:0007669"/>
    <property type="project" value="TreeGrafter"/>
</dbReference>
<dbReference type="PANTHER" id="PTHR10218:SF302">
    <property type="entry name" value="GUANINE NUCLEOTIDE-BINDING PROTEIN ALPHA-5 SUBUNIT"/>
    <property type="match status" value="1"/>
</dbReference>
<dbReference type="PRINTS" id="PR00318">
    <property type="entry name" value="GPROTEINA"/>
</dbReference>
<dbReference type="GO" id="GO:0007188">
    <property type="term" value="P:adenylate cyclase-modulating G protein-coupled receptor signaling pathway"/>
    <property type="evidence" value="ECO:0007669"/>
    <property type="project" value="TreeGrafter"/>
</dbReference>
<evidence type="ECO:0000256" key="2">
    <source>
        <dbReference type="ARBA" id="ARBA00022741"/>
    </source>
</evidence>
<dbReference type="Gene3D" id="3.40.50.300">
    <property type="entry name" value="P-loop containing nucleotide triphosphate hydrolases"/>
    <property type="match status" value="1"/>
</dbReference>
<dbReference type="Pfam" id="PF00503">
    <property type="entry name" value="G-alpha"/>
    <property type="match status" value="1"/>
</dbReference>
<dbReference type="GO" id="GO:0003924">
    <property type="term" value="F:GTPase activity"/>
    <property type="evidence" value="ECO:0007669"/>
    <property type="project" value="InterPro"/>
</dbReference>
<feature type="binding site" evidence="6">
    <location>
        <position position="137"/>
    </location>
    <ligand>
        <name>Mg(2+)</name>
        <dbReference type="ChEBI" id="CHEBI:18420"/>
    </ligand>
</feature>
<feature type="binding site" evidence="5">
    <location>
        <begin position="233"/>
        <end position="236"/>
    </location>
    <ligand>
        <name>GTP</name>
        <dbReference type="ChEBI" id="CHEBI:37565"/>
    </ligand>
</feature>
<proteinExistence type="predicted"/>
<keyword evidence="2 5" id="KW-0547">Nucleotide-binding</keyword>
<feature type="binding site" evidence="6">
    <location>
        <position position="10"/>
    </location>
    <ligand>
        <name>Mg(2+)</name>
        <dbReference type="ChEBI" id="CHEBI:18420"/>
    </ligand>
</feature>
<dbReference type="InterPro" id="IPR011025">
    <property type="entry name" value="GproteinA_insert"/>
</dbReference>
<keyword evidence="1 6" id="KW-0479">Metal-binding</keyword>
<dbReference type="GO" id="GO:0005737">
    <property type="term" value="C:cytoplasm"/>
    <property type="evidence" value="ECO:0007669"/>
    <property type="project" value="TreeGrafter"/>
</dbReference>
<dbReference type="GO" id="GO:0046872">
    <property type="term" value="F:metal ion binding"/>
    <property type="evidence" value="ECO:0007669"/>
    <property type="project" value="UniProtKB-KW"/>
</dbReference>
<dbReference type="InterPro" id="IPR027417">
    <property type="entry name" value="P-loop_NTPase"/>
</dbReference>
<reference evidence="7" key="1">
    <citation type="journal article" date="2020" name="J. Eukaryot. Microbiol.">
        <title>De novo Sequencing, Assembly and Annotation of the Transcriptome for the Free-Living Testate Amoeba Arcella intermedia.</title>
        <authorList>
            <person name="Ribeiro G.M."/>
            <person name="Porfirio-Sousa A.L."/>
            <person name="Maurer-Alcala X.X."/>
            <person name="Katz L.A."/>
            <person name="Lahr D.J.G."/>
        </authorList>
    </citation>
    <scope>NUCLEOTIDE SEQUENCE</scope>
</reference>
<evidence type="ECO:0000256" key="5">
    <source>
        <dbReference type="PIRSR" id="PIRSR601019-1"/>
    </source>
</evidence>
<feature type="binding site" evidence="5">
    <location>
        <begin position="131"/>
        <end position="137"/>
    </location>
    <ligand>
        <name>GTP</name>
        <dbReference type="ChEBI" id="CHEBI:37565"/>
    </ligand>
</feature>
<dbReference type="GO" id="GO:0005525">
    <property type="term" value="F:GTP binding"/>
    <property type="evidence" value="ECO:0007669"/>
    <property type="project" value="UniProtKB-KW"/>
</dbReference>
<dbReference type="SUPFAM" id="SSF47895">
    <property type="entry name" value="Transducin (alpha subunit), insertion domain"/>
    <property type="match status" value="1"/>
</dbReference>
<dbReference type="PROSITE" id="PS51882">
    <property type="entry name" value="G_ALPHA"/>
    <property type="match status" value="1"/>
</dbReference>
<name>A0A6B2L9E6_9EUKA</name>
<sequence length="326" mass="36918">MLGIGGSGKTTFSKQMQIIHQGNFDEERAKSYTSILLTNILLGLKAIATEVKDLEDTENYKISRWVQTLDENQAQWNEELIGKVKALWGDPGILKTWKDIKDGVIIQLDYLMDNLDRFVSPGFIPTNDDILRARQRTTGELLSTFEDQKYQWNLIDVGGQFAERVKWAKIFESPTPQAIIFFLAIDEYNVPNTELKTEHHKTKLELALSVFKDYLCDAGPVLEKKLCRIVFLNKVDVFSEKIQNPAKFAEFKRALGYEGEESAEKCAAAVRERMAAIAAESKLAKGEHNEVYFHVTNALDTSLMTKVTQEIKKSIITSTMQDLGLA</sequence>
<keyword evidence="4" id="KW-0807">Transducer</keyword>
<evidence type="ECO:0000256" key="4">
    <source>
        <dbReference type="ARBA" id="ARBA00023224"/>
    </source>
</evidence>
<dbReference type="Gene3D" id="1.10.400.10">
    <property type="entry name" value="GI Alpha 1, domain 2-like"/>
    <property type="match status" value="1"/>
</dbReference>
<evidence type="ECO:0000256" key="6">
    <source>
        <dbReference type="PIRSR" id="PIRSR601019-2"/>
    </source>
</evidence>
<evidence type="ECO:0008006" key="8">
    <source>
        <dbReference type="Google" id="ProtNLM"/>
    </source>
</evidence>
<evidence type="ECO:0000256" key="3">
    <source>
        <dbReference type="ARBA" id="ARBA00023134"/>
    </source>
</evidence>
<dbReference type="PANTHER" id="PTHR10218">
    <property type="entry name" value="GTP-BINDING PROTEIN ALPHA SUBUNIT"/>
    <property type="match status" value="1"/>
</dbReference>
<keyword evidence="6" id="KW-0460">Magnesium</keyword>
<dbReference type="GO" id="GO:0031683">
    <property type="term" value="F:G-protein beta/gamma-subunit complex binding"/>
    <property type="evidence" value="ECO:0007669"/>
    <property type="project" value="InterPro"/>
</dbReference>
<organism evidence="7">
    <name type="scientific">Arcella intermedia</name>
    <dbReference type="NCBI Taxonomy" id="1963864"/>
    <lineage>
        <taxon>Eukaryota</taxon>
        <taxon>Amoebozoa</taxon>
        <taxon>Tubulinea</taxon>
        <taxon>Elardia</taxon>
        <taxon>Arcellinida</taxon>
        <taxon>Sphaerothecina</taxon>
        <taxon>Arcellidae</taxon>
        <taxon>Arcella</taxon>
    </lineage>
</organism>
<evidence type="ECO:0000313" key="7">
    <source>
        <dbReference type="EMBL" id="NDV33639.1"/>
    </source>
</evidence>
<dbReference type="InterPro" id="IPR001019">
    <property type="entry name" value="Gprotein_alpha_su"/>
</dbReference>
<dbReference type="FunFam" id="3.40.50.300:FF:000720">
    <property type="entry name" value="Guanine nucleotide-binding protein G(k) subunit alpha"/>
    <property type="match status" value="1"/>
</dbReference>